<reference evidence="4" key="2">
    <citation type="submission" date="2023-04" db="EMBL/GenBank/DDBJ databases">
        <authorList>
            <person name="Bruccoleri R.E."/>
            <person name="Oakeley E.J."/>
            <person name="Faust A.-M."/>
            <person name="Dessus-Babus S."/>
            <person name="Altorfer M."/>
            <person name="Burckhardt D."/>
            <person name="Oertli M."/>
            <person name="Naumann U."/>
            <person name="Petersen F."/>
            <person name="Wong J."/>
        </authorList>
    </citation>
    <scope>NUCLEOTIDE SEQUENCE</scope>
    <source>
        <strain evidence="4">GSM-AAB239-AS_SAM_17_03QT</strain>
        <tissue evidence="4">Leaf</tissue>
    </source>
</reference>
<dbReference type="InterPro" id="IPR040366">
    <property type="entry name" value="Nab2/ZC3H14"/>
</dbReference>
<gene>
    <name evidence="4" type="ORF">M6B38_406465</name>
</gene>
<dbReference type="InterPro" id="IPR002483">
    <property type="entry name" value="PWI_dom"/>
</dbReference>
<feature type="compositionally biased region" description="Basic and acidic residues" evidence="2">
    <location>
        <begin position="111"/>
        <end position="125"/>
    </location>
</feature>
<feature type="compositionally biased region" description="Basic and acidic residues" evidence="2">
    <location>
        <begin position="327"/>
        <end position="350"/>
    </location>
</feature>
<dbReference type="FunFam" id="3.30.70.330:FF:000616">
    <property type="entry name" value="RNA binding (RRM/RBD/RNP motifs) family protein"/>
    <property type="match status" value="1"/>
</dbReference>
<proteinExistence type="predicted"/>
<dbReference type="GO" id="GO:0008143">
    <property type="term" value="F:poly(A) binding"/>
    <property type="evidence" value="ECO:0007669"/>
    <property type="project" value="InterPro"/>
</dbReference>
<comment type="caution">
    <text evidence="4">The sequence shown here is derived from an EMBL/GenBank/DDBJ whole genome shotgun (WGS) entry which is preliminary data.</text>
</comment>
<evidence type="ECO:0000256" key="1">
    <source>
        <dbReference type="PROSITE-ProRule" id="PRU00176"/>
    </source>
</evidence>
<dbReference type="InterPro" id="IPR000504">
    <property type="entry name" value="RRM_dom"/>
</dbReference>
<feature type="region of interest" description="Disordered" evidence="2">
    <location>
        <begin position="476"/>
        <end position="524"/>
    </location>
</feature>
<reference evidence="4" key="1">
    <citation type="journal article" date="2023" name="GigaByte">
        <title>Genome assembly of the bearded iris, Iris pallida Lam.</title>
        <authorList>
            <person name="Bruccoleri R.E."/>
            <person name="Oakeley E.J."/>
            <person name="Faust A.M.E."/>
            <person name="Altorfer M."/>
            <person name="Dessus-Babus S."/>
            <person name="Burckhardt D."/>
            <person name="Oertli M."/>
            <person name="Naumann U."/>
            <person name="Petersen F."/>
            <person name="Wong J."/>
        </authorList>
    </citation>
    <scope>NUCLEOTIDE SEQUENCE</scope>
    <source>
        <strain evidence="4">GSM-AAB239-AS_SAM_17_03QT</strain>
    </source>
</reference>
<evidence type="ECO:0000256" key="2">
    <source>
        <dbReference type="SAM" id="MobiDB-lite"/>
    </source>
</evidence>
<dbReference type="PANTHER" id="PTHR14738">
    <property type="entry name" value="ZINC FINGER CCCH DOMAIN-CONTAINING PROTEIN 14"/>
    <property type="match status" value="1"/>
</dbReference>
<dbReference type="PROSITE" id="PS50102">
    <property type="entry name" value="RRM"/>
    <property type="match status" value="1"/>
</dbReference>
<dbReference type="InterPro" id="IPR012677">
    <property type="entry name" value="Nucleotide-bd_a/b_plait_sf"/>
</dbReference>
<dbReference type="SMART" id="SM00360">
    <property type="entry name" value="RRM"/>
    <property type="match status" value="1"/>
</dbReference>
<feature type="region of interest" description="Disordered" evidence="2">
    <location>
        <begin position="313"/>
        <end position="350"/>
    </location>
</feature>
<feature type="region of interest" description="Disordered" evidence="2">
    <location>
        <begin position="111"/>
        <end position="209"/>
    </location>
</feature>
<keyword evidence="1" id="KW-0694">RNA-binding</keyword>
<accession>A0AAX6FR61</accession>
<dbReference type="SUPFAM" id="SSF54928">
    <property type="entry name" value="RNA-binding domain, RBD"/>
    <property type="match status" value="1"/>
</dbReference>
<feature type="compositionally biased region" description="Basic and acidic residues" evidence="2">
    <location>
        <begin position="199"/>
        <end position="209"/>
    </location>
</feature>
<dbReference type="GO" id="GO:0005737">
    <property type="term" value="C:cytoplasm"/>
    <property type="evidence" value="ECO:0007669"/>
    <property type="project" value="TreeGrafter"/>
</dbReference>
<dbReference type="Gene3D" id="1.20.1390.10">
    <property type="entry name" value="PWI domain"/>
    <property type="match status" value="1"/>
</dbReference>
<keyword evidence="5" id="KW-1185">Reference proteome</keyword>
<feature type="compositionally biased region" description="Polar residues" evidence="2">
    <location>
        <begin position="478"/>
        <end position="523"/>
    </location>
</feature>
<dbReference type="Proteomes" id="UP001140949">
    <property type="component" value="Unassembled WGS sequence"/>
</dbReference>
<feature type="region of interest" description="Disordered" evidence="2">
    <location>
        <begin position="652"/>
        <end position="712"/>
    </location>
</feature>
<feature type="compositionally biased region" description="Polar residues" evidence="2">
    <location>
        <begin position="666"/>
        <end position="681"/>
    </location>
</feature>
<protein>
    <submittedName>
        <fullName evidence="4">Nucleolin 1</fullName>
    </submittedName>
</protein>
<dbReference type="GO" id="GO:0005634">
    <property type="term" value="C:nucleus"/>
    <property type="evidence" value="ECO:0007669"/>
    <property type="project" value="TreeGrafter"/>
</dbReference>
<organism evidence="4 5">
    <name type="scientific">Iris pallida</name>
    <name type="common">Sweet iris</name>
    <dbReference type="NCBI Taxonomy" id="29817"/>
    <lineage>
        <taxon>Eukaryota</taxon>
        <taxon>Viridiplantae</taxon>
        <taxon>Streptophyta</taxon>
        <taxon>Embryophyta</taxon>
        <taxon>Tracheophyta</taxon>
        <taxon>Spermatophyta</taxon>
        <taxon>Magnoliopsida</taxon>
        <taxon>Liliopsida</taxon>
        <taxon>Asparagales</taxon>
        <taxon>Iridaceae</taxon>
        <taxon>Iridoideae</taxon>
        <taxon>Irideae</taxon>
        <taxon>Iris</taxon>
    </lineage>
</organism>
<feature type="domain" description="RRM" evidence="3">
    <location>
        <begin position="531"/>
        <end position="608"/>
    </location>
</feature>
<dbReference type="Pfam" id="PF00076">
    <property type="entry name" value="RRM_1"/>
    <property type="match status" value="1"/>
</dbReference>
<dbReference type="EMBL" id="JANAVB010027195">
    <property type="protein sequence ID" value="KAJ6818555.1"/>
    <property type="molecule type" value="Genomic_DNA"/>
</dbReference>
<dbReference type="GO" id="GO:0043488">
    <property type="term" value="P:regulation of mRNA stability"/>
    <property type="evidence" value="ECO:0007669"/>
    <property type="project" value="InterPro"/>
</dbReference>
<sequence>MDGPSHAGDDRTFRIDSASDGTSRLRNVVKEKLKEFMGDYTDDTLVEYVLVLLRNGRSKDESQRELNVFLGDDSVAFVSWLWDHLSSNIHLYSQQKESPPDEVTKTTHVLDEHSGQHNSQLERVHGNNQTDSENEREKSKISRRRRNREWKGLTQEEGDPFPLRSTVTKILHSEDKSHTRSSVRRSPPRSQVLGHRKRSREEEREPIKRDAASYQVVGATRRLLQFAVRDAVRTVQQSSSRSEPVIKRLRSVVSTSTAGSLLDERPQRIRSVARVLGPVSAAIRAAAEAAEDVTKMRCSGSVFDRLNRGAYAAEPIKQPTNAEESMQEDREYEHDQIPESNRQEYDQGHDYDGEFDGDMTMLDKDTGTAVDSASDYDGYDNVGTGHQHQIACQSASTANKDNNSLTIQQSVAQNVEVARGTRLIDQDPPASANTKPSSKIVNISVNVNTWKPPHYEVSRDVTGVDTRVAVVKSEMSAGKTSAQLQKENNTSMAGNENETARSNVQKESQKTVAPTPGSYTTIRPSEDIDSRTVFVSNVHFAATKDALSRHFNKFGEVLKVIIVSDAATGQPKGSAYVEFLRKESAESALSLNGTSFMSRILKVIRKSSMHHEAAPMLGWPRMVRASPFASRLRLPFPRGVLSAGAFRPRPVKPGARSLQWKREDSTSQTTAEGMKSNQNASLAIGNNVPSPTGRNLTYIRPESKVDGSSGPP</sequence>
<name>A0AAX6FR61_IRIPA</name>
<dbReference type="PANTHER" id="PTHR14738:SF32">
    <property type="entry name" value="RNA BINDING (RRM_RBD_RNP MOTIFS) FAMILY PROTEIN"/>
    <property type="match status" value="1"/>
</dbReference>
<evidence type="ECO:0000313" key="4">
    <source>
        <dbReference type="EMBL" id="KAJ6818555.1"/>
    </source>
</evidence>
<dbReference type="Gene3D" id="3.30.70.330">
    <property type="match status" value="1"/>
</dbReference>
<dbReference type="Pfam" id="PF01480">
    <property type="entry name" value="PWI"/>
    <property type="match status" value="1"/>
</dbReference>
<evidence type="ECO:0000259" key="3">
    <source>
        <dbReference type="PROSITE" id="PS50102"/>
    </source>
</evidence>
<dbReference type="AlphaFoldDB" id="A0AAX6FR61"/>
<dbReference type="InterPro" id="IPR035979">
    <property type="entry name" value="RBD_domain_sf"/>
</dbReference>
<evidence type="ECO:0000313" key="5">
    <source>
        <dbReference type="Proteomes" id="UP001140949"/>
    </source>
</evidence>